<evidence type="ECO:0000256" key="3">
    <source>
        <dbReference type="ARBA" id="ARBA00022603"/>
    </source>
</evidence>
<proteinExistence type="inferred from homology"/>
<dbReference type="NCBIfam" id="TIGR00027">
    <property type="entry name" value="mthyl_TIGR00027"/>
    <property type="match status" value="1"/>
</dbReference>
<keyword evidence="5 6" id="KW-0949">S-adenosyl-L-methionine</keyword>
<comment type="function">
    <text evidence="1 6">Exhibits S-adenosyl-L-methionine-dependent methyltransferase activity.</text>
</comment>
<name>K0ES50_NOCB7</name>
<dbReference type="KEGG" id="nbr:O3I_023415"/>
<evidence type="ECO:0000256" key="2">
    <source>
        <dbReference type="ARBA" id="ARBA00008138"/>
    </source>
</evidence>
<evidence type="ECO:0000256" key="5">
    <source>
        <dbReference type="ARBA" id="ARBA00022691"/>
    </source>
</evidence>
<dbReference type="HOGENOM" id="CLU_056160_3_0_11"/>
<dbReference type="Gene3D" id="3.40.50.150">
    <property type="entry name" value="Vaccinia Virus protein VP39"/>
    <property type="match status" value="1"/>
</dbReference>
<organism evidence="7 8">
    <name type="scientific">Nocardia brasiliensis (strain ATCC 700358 / HUJEG-1)</name>
    <dbReference type="NCBI Taxonomy" id="1133849"/>
    <lineage>
        <taxon>Bacteria</taxon>
        <taxon>Bacillati</taxon>
        <taxon>Actinomycetota</taxon>
        <taxon>Actinomycetes</taxon>
        <taxon>Mycobacteriales</taxon>
        <taxon>Nocardiaceae</taxon>
        <taxon>Nocardia</taxon>
    </lineage>
</organism>
<evidence type="ECO:0000256" key="1">
    <source>
        <dbReference type="ARBA" id="ARBA00003907"/>
    </source>
</evidence>
<evidence type="ECO:0000313" key="8">
    <source>
        <dbReference type="Proteomes" id="UP000006304"/>
    </source>
</evidence>
<keyword evidence="3 6" id="KW-0489">Methyltransferase</keyword>
<dbReference type="STRING" id="1133849.O3I_023415"/>
<comment type="similarity">
    <text evidence="2 6">Belongs to the UPF0677 family.</text>
</comment>
<dbReference type="AlphaFoldDB" id="K0ES50"/>
<gene>
    <name evidence="7" type="ORF">O3I_023415</name>
</gene>
<dbReference type="EC" id="2.1.1.-" evidence="6"/>
<evidence type="ECO:0000256" key="4">
    <source>
        <dbReference type="ARBA" id="ARBA00022679"/>
    </source>
</evidence>
<sequence>MGQPSRTALGAARGRAVHQRADEPVIFPDPLAVPIAEAAAALSAEDREVPWEARLFLAMRHRFAEDELAARVHDVRQVVVLGAGLDTFGVRNTYPNMTVFSVDHPDTQAWKRDRLTDARIAVPASLRFVAVDFETDSLATRLRESGFDPAAPTFFIWLGVVQYLTDAAIDTTLSFIAELPAPSQLIIDYSEPISALPADNRAIVEVLAGVMAAIGEPWLSLFTADEIATKLTEFGFGAIEDLGWQDMIARFAPDSTATDQVGGHVLRAAHPGRPTIEAAAERTEDERHE</sequence>
<protein>
    <recommendedName>
        <fullName evidence="6">S-adenosyl-L-methionine-dependent methyltransferase</fullName>
        <ecNumber evidence="6">2.1.1.-</ecNumber>
    </recommendedName>
</protein>
<dbReference type="InterPro" id="IPR007213">
    <property type="entry name" value="Ppm1/Ppm2/Tcmp"/>
</dbReference>
<dbReference type="PANTHER" id="PTHR43619:SF2">
    <property type="entry name" value="S-ADENOSYL-L-METHIONINE-DEPENDENT METHYLTRANSFERASES SUPERFAMILY PROTEIN"/>
    <property type="match status" value="1"/>
</dbReference>
<dbReference type="Pfam" id="PF04072">
    <property type="entry name" value="LCM"/>
    <property type="match status" value="1"/>
</dbReference>
<dbReference type="InterPro" id="IPR011610">
    <property type="entry name" value="SAM_mthyl_Trfase_ML2640-like"/>
</dbReference>
<evidence type="ECO:0000313" key="7">
    <source>
        <dbReference type="EMBL" id="AFU02638.1"/>
    </source>
</evidence>
<evidence type="ECO:0000256" key="6">
    <source>
        <dbReference type="RuleBase" id="RU362030"/>
    </source>
</evidence>
<dbReference type="Proteomes" id="UP000006304">
    <property type="component" value="Chromosome"/>
</dbReference>
<dbReference type="EMBL" id="CP003876">
    <property type="protein sequence ID" value="AFU02638.1"/>
    <property type="molecule type" value="Genomic_DNA"/>
</dbReference>
<dbReference type="eggNOG" id="COG3315">
    <property type="taxonomic scope" value="Bacteria"/>
</dbReference>
<dbReference type="SUPFAM" id="SSF53335">
    <property type="entry name" value="S-adenosyl-L-methionine-dependent methyltransferases"/>
    <property type="match status" value="1"/>
</dbReference>
<reference evidence="7 8" key="1">
    <citation type="journal article" date="2012" name="J. Bacteriol.">
        <title>Complete genome sequence of Nocardia brasiliensis HUJEG-1.</title>
        <authorList>
            <person name="Vera-Cabrera L."/>
            <person name="Ortiz-Lopez R."/>
            <person name="Elizondo-Gonzalez R."/>
            <person name="Perez-Maya A.A."/>
            <person name="Ocampo-Candiani J."/>
        </authorList>
    </citation>
    <scope>NUCLEOTIDE SEQUENCE [LARGE SCALE GENOMIC DNA]</scope>
    <source>
        <strain evidence="8">ATCC 700358</strain>
    </source>
</reference>
<accession>K0ES50</accession>
<dbReference type="InterPro" id="IPR029063">
    <property type="entry name" value="SAM-dependent_MTases_sf"/>
</dbReference>
<dbReference type="GO" id="GO:0008168">
    <property type="term" value="F:methyltransferase activity"/>
    <property type="evidence" value="ECO:0007669"/>
    <property type="project" value="UniProtKB-UniRule"/>
</dbReference>
<keyword evidence="8" id="KW-1185">Reference proteome</keyword>
<dbReference type="GO" id="GO:0032259">
    <property type="term" value="P:methylation"/>
    <property type="evidence" value="ECO:0007669"/>
    <property type="project" value="UniProtKB-KW"/>
</dbReference>
<dbReference type="PANTHER" id="PTHR43619">
    <property type="entry name" value="S-ADENOSYL-L-METHIONINE-DEPENDENT METHYLTRANSFERASE YKTD-RELATED"/>
    <property type="match status" value="1"/>
</dbReference>
<keyword evidence="4" id="KW-0808">Transferase</keyword>